<dbReference type="Pfam" id="PF00435">
    <property type="entry name" value="Spectrin"/>
    <property type="match status" value="2"/>
</dbReference>
<dbReference type="InterPro" id="IPR018159">
    <property type="entry name" value="Spectrin/alpha-actinin"/>
</dbReference>
<dbReference type="SMART" id="SM00033">
    <property type="entry name" value="CH"/>
    <property type="match status" value="2"/>
</dbReference>
<feature type="domain" description="Calponin-homology (CH)" evidence="5">
    <location>
        <begin position="149"/>
        <end position="254"/>
    </location>
</feature>
<feature type="coiled-coil region" evidence="3">
    <location>
        <begin position="419"/>
        <end position="449"/>
    </location>
</feature>
<protein>
    <recommendedName>
        <fullName evidence="5">Calponin-homology (CH) domain-containing protein</fullName>
    </recommendedName>
</protein>
<evidence type="ECO:0000256" key="2">
    <source>
        <dbReference type="ARBA" id="ARBA00023203"/>
    </source>
</evidence>
<feature type="region of interest" description="Disordered" evidence="4">
    <location>
        <begin position="368"/>
        <end position="399"/>
    </location>
</feature>
<dbReference type="SUPFAM" id="SSF47576">
    <property type="entry name" value="Calponin-homology domain, CH-domain"/>
    <property type="match status" value="1"/>
</dbReference>
<keyword evidence="2" id="KW-0009">Actin-binding</keyword>
<dbReference type="SMART" id="SM00150">
    <property type="entry name" value="SPEC"/>
    <property type="match status" value="2"/>
</dbReference>
<dbReference type="InterPro" id="IPR001589">
    <property type="entry name" value="Actinin_actin-bd_CS"/>
</dbReference>
<dbReference type="PROSITE" id="PS50021">
    <property type="entry name" value="CH"/>
    <property type="match status" value="2"/>
</dbReference>
<dbReference type="CDD" id="cd21187">
    <property type="entry name" value="CH_DMD-like_rpt2"/>
    <property type="match status" value="1"/>
</dbReference>
<dbReference type="InterPro" id="IPR036872">
    <property type="entry name" value="CH_dom_sf"/>
</dbReference>
<dbReference type="CDD" id="cd00176">
    <property type="entry name" value="SPEC"/>
    <property type="match status" value="1"/>
</dbReference>
<feature type="compositionally biased region" description="Basic and acidic residues" evidence="4">
    <location>
        <begin position="32"/>
        <end position="44"/>
    </location>
</feature>
<organism evidence="6 7">
    <name type="scientific">Periplaneta americana</name>
    <name type="common">American cockroach</name>
    <name type="synonym">Blatta americana</name>
    <dbReference type="NCBI Taxonomy" id="6978"/>
    <lineage>
        <taxon>Eukaryota</taxon>
        <taxon>Metazoa</taxon>
        <taxon>Ecdysozoa</taxon>
        <taxon>Arthropoda</taxon>
        <taxon>Hexapoda</taxon>
        <taxon>Insecta</taxon>
        <taxon>Pterygota</taxon>
        <taxon>Neoptera</taxon>
        <taxon>Polyneoptera</taxon>
        <taxon>Dictyoptera</taxon>
        <taxon>Blattodea</taxon>
        <taxon>Blattoidea</taxon>
        <taxon>Blattidae</taxon>
        <taxon>Blattinae</taxon>
        <taxon>Periplaneta</taxon>
    </lineage>
</organism>
<evidence type="ECO:0000259" key="5">
    <source>
        <dbReference type="PROSITE" id="PS50021"/>
    </source>
</evidence>
<feature type="region of interest" description="Disordered" evidence="4">
    <location>
        <begin position="1"/>
        <end position="50"/>
    </location>
</feature>
<dbReference type="SUPFAM" id="SSF46966">
    <property type="entry name" value="Spectrin repeat"/>
    <property type="match status" value="3"/>
</dbReference>
<proteinExistence type="predicted"/>
<keyword evidence="7" id="KW-1185">Reference proteome</keyword>
<gene>
    <name evidence="6" type="ORF">ANN_12532</name>
</gene>
<feature type="compositionally biased region" description="Basic and acidic residues" evidence="4">
    <location>
        <begin position="1"/>
        <end position="21"/>
    </location>
</feature>
<feature type="domain" description="Calponin-homology (CH)" evidence="5">
    <location>
        <begin position="24"/>
        <end position="134"/>
    </location>
</feature>
<sequence>MCRKDIRQVDKFTADKVREGPRPTSRLQASRPHAEAEVDDHPTRMESSQPPVTDLFVDLQDGNRLLSLLEVLTGKQYKRERGRMRVHHLNNVNKALQILEQNNVKLVNISNNDIVDGNPKLILGLVWSIILHWQVHYHLKDLMSELQQTNLEKTLLAWCRQNTKDYPGVDVKNFTTSWSDGLAFNALIHRWRSQLFDFHNIARKHPNARLEHAFRIAQEHLGIERLLDPEDVNTSVPDKKSIMMYVMCLFQSLPHTEMDVSHLDISIHSDSSSIASPGAEGGVFSVPSSRPISLATNISVELGGYQVALEEVLTWLLEAEDKLSNASVVEGGLESVKEQFHSHEGFLLELAGHQEGVGAVLEEGARMLSEGGLSREEEDEVRDTRSSNGSPAETVGSVASLADSHEDRISHMAETGPDYETLKQQIEQHKQLQQDLEQQQRVVDALSNMVVVVDENSPESALGERWAHICQWTEERCAKLQNLAMKWSQLTDEYQRIQHWLDNKETQLKQMEAHPLQEIGEVLDRIKKLQILRHEMDAQQRHILVLQDSVQKLLSGTDSPSSSDMLEKVENLQDRWEALIQIMEVQGQRISNSGFEFTMTPTSGDTFTLTSPGPQWEMTETITTVSTQEEKQLKV</sequence>
<dbReference type="PANTHER" id="PTHR11915">
    <property type="entry name" value="SPECTRIN/FILAMIN RELATED CYTOSKELETAL PROTEIN"/>
    <property type="match status" value="1"/>
</dbReference>
<evidence type="ECO:0000313" key="7">
    <source>
        <dbReference type="Proteomes" id="UP001148838"/>
    </source>
</evidence>
<evidence type="ECO:0000256" key="1">
    <source>
        <dbReference type="ARBA" id="ARBA00022737"/>
    </source>
</evidence>
<reference evidence="6 7" key="1">
    <citation type="journal article" date="2022" name="Allergy">
        <title>Genome assembly and annotation of Periplaneta americana reveal a comprehensive cockroach allergen profile.</title>
        <authorList>
            <person name="Wang L."/>
            <person name="Xiong Q."/>
            <person name="Saelim N."/>
            <person name="Wang L."/>
            <person name="Nong W."/>
            <person name="Wan A.T."/>
            <person name="Shi M."/>
            <person name="Liu X."/>
            <person name="Cao Q."/>
            <person name="Hui J.H.L."/>
            <person name="Sookrung N."/>
            <person name="Leung T.F."/>
            <person name="Tungtrongchitr A."/>
            <person name="Tsui S.K.W."/>
        </authorList>
    </citation>
    <scope>NUCLEOTIDE SEQUENCE [LARGE SCALE GENOMIC DNA]</scope>
    <source>
        <strain evidence="6">PWHHKU_190912</strain>
    </source>
</reference>
<evidence type="ECO:0000256" key="4">
    <source>
        <dbReference type="SAM" id="MobiDB-lite"/>
    </source>
</evidence>
<dbReference type="PROSITE" id="PS00020">
    <property type="entry name" value="ACTININ_2"/>
    <property type="match status" value="1"/>
</dbReference>
<dbReference type="EMBL" id="JAJSOF020000009">
    <property type="protein sequence ID" value="KAJ4445847.1"/>
    <property type="molecule type" value="Genomic_DNA"/>
</dbReference>
<keyword evidence="3" id="KW-0175">Coiled coil</keyword>
<dbReference type="InterPro" id="IPR002017">
    <property type="entry name" value="Spectrin_repeat"/>
</dbReference>
<comment type="caution">
    <text evidence="6">The sequence shown here is derived from an EMBL/GenBank/DDBJ whole genome shotgun (WGS) entry which is preliminary data.</text>
</comment>
<accession>A0ABQ8TJC5</accession>
<dbReference type="InterPro" id="IPR001715">
    <property type="entry name" value="CH_dom"/>
</dbReference>
<dbReference type="Gene3D" id="1.10.418.10">
    <property type="entry name" value="Calponin-like domain"/>
    <property type="match status" value="2"/>
</dbReference>
<name>A0ABQ8TJC5_PERAM</name>
<dbReference type="Proteomes" id="UP001148838">
    <property type="component" value="Unassembled WGS sequence"/>
</dbReference>
<dbReference type="Pfam" id="PF00307">
    <property type="entry name" value="CH"/>
    <property type="match status" value="2"/>
</dbReference>
<keyword evidence="1" id="KW-0677">Repeat</keyword>
<evidence type="ECO:0000256" key="3">
    <source>
        <dbReference type="SAM" id="Coils"/>
    </source>
</evidence>
<dbReference type="Gene3D" id="1.20.58.60">
    <property type="match status" value="2"/>
</dbReference>
<evidence type="ECO:0000313" key="6">
    <source>
        <dbReference type="EMBL" id="KAJ4445847.1"/>
    </source>
</evidence>